<dbReference type="NCBIfam" id="TIGR01543">
    <property type="entry name" value="proheadase_HK97"/>
    <property type="match status" value="1"/>
</dbReference>
<dbReference type="Proteomes" id="UP000199394">
    <property type="component" value="Unassembled WGS sequence"/>
</dbReference>
<keyword evidence="2" id="KW-0645">Protease</keyword>
<dbReference type="STRING" id="81409.SAMN04515656_11213"/>
<accession>A0A1H4BNA2</accession>
<keyword evidence="1" id="KW-1188">Viral release from host cell</keyword>
<dbReference type="Pfam" id="PF04586">
    <property type="entry name" value="Peptidase_S78"/>
    <property type="match status" value="1"/>
</dbReference>
<proteinExistence type="predicted"/>
<evidence type="ECO:0000256" key="1">
    <source>
        <dbReference type="ARBA" id="ARBA00022612"/>
    </source>
</evidence>
<dbReference type="InterPro" id="IPR006433">
    <property type="entry name" value="Prohead_protease"/>
</dbReference>
<dbReference type="GO" id="GO:0006508">
    <property type="term" value="P:proteolysis"/>
    <property type="evidence" value="ECO:0007669"/>
    <property type="project" value="UniProtKB-KW"/>
</dbReference>
<organism evidence="5 6">
    <name type="scientific">Eubacterium aggregans</name>
    <dbReference type="NCBI Taxonomy" id="81409"/>
    <lineage>
        <taxon>Bacteria</taxon>
        <taxon>Bacillati</taxon>
        <taxon>Bacillota</taxon>
        <taxon>Clostridia</taxon>
        <taxon>Eubacteriales</taxon>
        <taxon>Eubacteriaceae</taxon>
        <taxon>Eubacterium</taxon>
    </lineage>
</organism>
<keyword evidence="6" id="KW-1185">Reference proteome</keyword>
<evidence type="ECO:0000313" key="6">
    <source>
        <dbReference type="Proteomes" id="UP000199394"/>
    </source>
</evidence>
<dbReference type="AlphaFoldDB" id="A0A1H4BNA2"/>
<evidence type="ECO:0000256" key="3">
    <source>
        <dbReference type="ARBA" id="ARBA00022801"/>
    </source>
</evidence>
<dbReference type="EMBL" id="FNRK01000012">
    <property type="protein sequence ID" value="SEA49655.1"/>
    <property type="molecule type" value="Genomic_DNA"/>
</dbReference>
<keyword evidence="3" id="KW-0378">Hydrolase</keyword>
<feature type="domain" description="Prohead serine protease" evidence="4">
    <location>
        <begin position="20"/>
        <end position="172"/>
    </location>
</feature>
<evidence type="ECO:0000259" key="4">
    <source>
        <dbReference type="Pfam" id="PF04586"/>
    </source>
</evidence>
<evidence type="ECO:0000256" key="2">
    <source>
        <dbReference type="ARBA" id="ARBA00022670"/>
    </source>
</evidence>
<reference evidence="5 6" key="1">
    <citation type="submission" date="2016-10" db="EMBL/GenBank/DDBJ databases">
        <authorList>
            <person name="de Groot N.N."/>
        </authorList>
    </citation>
    <scope>NUCLEOTIDE SEQUENCE [LARGE SCALE GENOMIC DNA]</scope>
    <source>
        <strain evidence="5 6">SR12</strain>
    </source>
</reference>
<evidence type="ECO:0000313" key="5">
    <source>
        <dbReference type="EMBL" id="SEA49655.1"/>
    </source>
</evidence>
<dbReference type="GO" id="GO:0008233">
    <property type="term" value="F:peptidase activity"/>
    <property type="evidence" value="ECO:0007669"/>
    <property type="project" value="UniProtKB-KW"/>
</dbReference>
<gene>
    <name evidence="5" type="ORF">SAMN04515656_11213</name>
</gene>
<sequence>MSNRQCCERQFRPTARAVQQEDGVSEEQWVEGYAVVFNSPTVLWECDGCEYKEQIDRTAFDAAKMDDVIFNYNHTGKVMARTRNKTLELEVDEKGLFVRARLDGTAEGREIYANIRDGYIDRMSFQFTIEEESYNGDEHMWTVRGIKRLYDVSAVDIPAYDDTSIEARKASLLEAEAQEREQAAEAAIAVEMLELKLKLKEY</sequence>
<dbReference type="RefSeq" id="WP_176966665.1">
    <property type="nucleotide sequence ID" value="NZ_FNRK01000012.1"/>
</dbReference>
<dbReference type="InterPro" id="IPR054613">
    <property type="entry name" value="Peptidase_S78_dom"/>
</dbReference>
<name>A0A1H4BNA2_9FIRM</name>
<protein>
    <recommendedName>
        <fullName evidence="4">Prohead serine protease domain-containing protein</fullName>
    </recommendedName>
</protein>